<evidence type="ECO:0000256" key="3">
    <source>
        <dbReference type="ARBA" id="ARBA00022989"/>
    </source>
</evidence>
<reference evidence="8" key="1">
    <citation type="submission" date="2022-01" db="EMBL/GenBank/DDBJ databases">
        <title>Comparative genomics reveals a dynamic genome evolution in the ectomycorrhizal milk-cap (Lactarius) mushrooms.</title>
        <authorList>
            <consortium name="DOE Joint Genome Institute"/>
            <person name="Lebreton A."/>
            <person name="Tang N."/>
            <person name="Kuo A."/>
            <person name="LaButti K."/>
            <person name="Drula E."/>
            <person name="Barry K."/>
            <person name="Clum A."/>
            <person name="Lipzen A."/>
            <person name="Mousain D."/>
            <person name="Ng V."/>
            <person name="Wang R."/>
            <person name="Wang X."/>
            <person name="Dai Y."/>
            <person name="Henrissat B."/>
            <person name="Grigoriev I.V."/>
            <person name="Guerin-Laguette A."/>
            <person name="Yu F."/>
            <person name="Martin F.M."/>
        </authorList>
    </citation>
    <scope>NUCLEOTIDE SEQUENCE</scope>
    <source>
        <strain evidence="8">QP</strain>
    </source>
</reference>
<keyword evidence="4 7" id="KW-0472">Membrane</keyword>
<comment type="subcellular location">
    <subcellularLocation>
        <location evidence="6">Nucleus outer membrane</location>
        <topology evidence="6">Single-pass membrane protein</topology>
    </subcellularLocation>
</comment>
<protein>
    <recommendedName>
        <fullName evidence="10">Transmembrane protein 53</fullName>
    </recommendedName>
</protein>
<evidence type="ECO:0000256" key="1">
    <source>
        <dbReference type="ARBA" id="ARBA00007387"/>
    </source>
</evidence>
<evidence type="ECO:0008006" key="10">
    <source>
        <dbReference type="Google" id="ProtNLM"/>
    </source>
</evidence>
<comment type="similarity">
    <text evidence="1">Belongs to the TMEM53 family.</text>
</comment>
<dbReference type="EMBL" id="JAKELL010000114">
    <property type="protein sequence ID" value="KAH8981548.1"/>
    <property type="molecule type" value="Genomic_DNA"/>
</dbReference>
<evidence type="ECO:0000256" key="6">
    <source>
        <dbReference type="ARBA" id="ARBA00034303"/>
    </source>
</evidence>
<evidence type="ECO:0000256" key="4">
    <source>
        <dbReference type="ARBA" id="ARBA00023136"/>
    </source>
</evidence>
<evidence type="ECO:0000313" key="8">
    <source>
        <dbReference type="EMBL" id="KAH8981548.1"/>
    </source>
</evidence>
<dbReference type="Pfam" id="PF05705">
    <property type="entry name" value="DUF829"/>
    <property type="match status" value="1"/>
</dbReference>
<proteinExistence type="inferred from homology"/>
<name>A0AAD4L8M2_9AGAM</name>
<feature type="transmembrane region" description="Helical" evidence="7">
    <location>
        <begin position="170"/>
        <end position="189"/>
    </location>
</feature>
<evidence type="ECO:0000313" key="9">
    <source>
        <dbReference type="Proteomes" id="UP001201163"/>
    </source>
</evidence>
<organism evidence="8 9">
    <name type="scientific">Lactarius akahatsu</name>
    <dbReference type="NCBI Taxonomy" id="416441"/>
    <lineage>
        <taxon>Eukaryota</taxon>
        <taxon>Fungi</taxon>
        <taxon>Dikarya</taxon>
        <taxon>Basidiomycota</taxon>
        <taxon>Agaricomycotina</taxon>
        <taxon>Agaricomycetes</taxon>
        <taxon>Russulales</taxon>
        <taxon>Russulaceae</taxon>
        <taxon>Lactarius</taxon>
    </lineage>
</organism>
<accession>A0AAD4L8M2</accession>
<dbReference type="Proteomes" id="UP001201163">
    <property type="component" value="Unassembled WGS sequence"/>
</dbReference>
<dbReference type="PANTHER" id="PTHR12265">
    <property type="entry name" value="TRANSMEMBRANE PROTEIN 53"/>
    <property type="match status" value="1"/>
</dbReference>
<evidence type="ECO:0000256" key="7">
    <source>
        <dbReference type="SAM" id="Phobius"/>
    </source>
</evidence>
<gene>
    <name evidence="8" type="ORF">EDB92DRAFT_1953016</name>
</gene>
<keyword evidence="5" id="KW-0539">Nucleus</keyword>
<dbReference type="PANTHER" id="PTHR12265:SF30">
    <property type="entry name" value="TRANSMEMBRANE PROTEIN 53"/>
    <property type="match status" value="1"/>
</dbReference>
<dbReference type="SUPFAM" id="SSF53474">
    <property type="entry name" value="alpha/beta-Hydrolases"/>
    <property type="match status" value="1"/>
</dbReference>
<evidence type="ECO:0000256" key="5">
    <source>
        <dbReference type="ARBA" id="ARBA00023242"/>
    </source>
</evidence>
<dbReference type="InterPro" id="IPR008547">
    <property type="entry name" value="DUF829_TMEM53"/>
</dbReference>
<dbReference type="AlphaFoldDB" id="A0AAD4L8M2"/>
<keyword evidence="9" id="KW-1185">Reference proteome</keyword>
<evidence type="ECO:0000256" key="2">
    <source>
        <dbReference type="ARBA" id="ARBA00022692"/>
    </source>
</evidence>
<keyword evidence="2 7" id="KW-0812">Transmembrane</keyword>
<comment type="caution">
    <text evidence="8">The sequence shown here is derived from an EMBL/GenBank/DDBJ whole genome shotgun (WGS) entry which is preliminary data.</text>
</comment>
<dbReference type="InterPro" id="IPR029058">
    <property type="entry name" value="AB_hydrolase_fold"/>
</dbReference>
<keyword evidence="3 7" id="KW-1133">Transmembrane helix</keyword>
<dbReference type="GO" id="GO:0005640">
    <property type="term" value="C:nuclear outer membrane"/>
    <property type="evidence" value="ECO:0007669"/>
    <property type="project" value="UniProtKB-SubCell"/>
</dbReference>
<sequence>MPEKLTWIKLNPYVSVSCQPNTPNGRIVVKDDDVSPSIILLFGWMGARFYQVLEYADSLHELFPSSTIVVIGSWAEFVWRSQTHLNTAMIPVVELLQNEKSQGSRFRGVLVHVMSNGGGWQFMTLRTILAKFPLSNSAPERAPTALILDSVPDDKGLQNSLRAVSPTNPILRALVFPFLICLYFAIYLYNRLMGRPPLFAELHATLLQPEILPYVVAGPAPRLYVYSQSDSLVLAARVEQHIAAAAQLGLDVAVEEFEGTGHAAHMHADPERYWSAVHSMWTGAVSRKGSRASR</sequence>